<evidence type="ECO:0000256" key="6">
    <source>
        <dbReference type="SAM" id="Phobius"/>
    </source>
</evidence>
<dbReference type="Pfam" id="PF00892">
    <property type="entry name" value="EamA"/>
    <property type="match status" value="2"/>
</dbReference>
<comment type="subcellular location">
    <subcellularLocation>
        <location evidence="1">Membrane</location>
        <topology evidence="1">Multi-pass membrane protein</topology>
    </subcellularLocation>
</comment>
<evidence type="ECO:0000256" key="4">
    <source>
        <dbReference type="ARBA" id="ARBA00022989"/>
    </source>
</evidence>
<keyword evidence="5 6" id="KW-0472">Membrane</keyword>
<evidence type="ECO:0000256" key="3">
    <source>
        <dbReference type="ARBA" id="ARBA00022692"/>
    </source>
</evidence>
<keyword evidence="9" id="KW-1185">Reference proteome</keyword>
<organism evidence="8 9">
    <name type="scientific">Rhodoferax ferrireducens</name>
    <dbReference type="NCBI Taxonomy" id="192843"/>
    <lineage>
        <taxon>Bacteria</taxon>
        <taxon>Pseudomonadati</taxon>
        <taxon>Pseudomonadota</taxon>
        <taxon>Betaproteobacteria</taxon>
        <taxon>Burkholderiales</taxon>
        <taxon>Comamonadaceae</taxon>
        <taxon>Rhodoferax</taxon>
    </lineage>
</organism>
<comment type="caution">
    <text evidence="8">The sequence shown here is derived from an EMBL/GenBank/DDBJ whole genome shotgun (WGS) entry which is preliminary data.</text>
</comment>
<feature type="transmembrane region" description="Helical" evidence="6">
    <location>
        <begin position="152"/>
        <end position="174"/>
    </location>
</feature>
<dbReference type="PANTHER" id="PTHR32322:SF2">
    <property type="entry name" value="EAMA DOMAIN-CONTAINING PROTEIN"/>
    <property type="match status" value="1"/>
</dbReference>
<reference evidence="8 9" key="1">
    <citation type="submission" date="2023-07" db="EMBL/GenBank/DDBJ databases">
        <title>Sorghum-associated microbial communities from plants grown in Nebraska, USA.</title>
        <authorList>
            <person name="Schachtman D."/>
        </authorList>
    </citation>
    <scope>NUCLEOTIDE SEQUENCE [LARGE SCALE GENOMIC DNA]</scope>
    <source>
        <strain evidence="8 9">BE313</strain>
    </source>
</reference>
<feature type="domain" description="EamA" evidence="7">
    <location>
        <begin position="20"/>
        <end position="146"/>
    </location>
</feature>
<keyword evidence="4 6" id="KW-1133">Transmembrane helix</keyword>
<dbReference type="PANTHER" id="PTHR32322">
    <property type="entry name" value="INNER MEMBRANE TRANSPORTER"/>
    <property type="match status" value="1"/>
</dbReference>
<proteinExistence type="inferred from homology"/>
<feature type="transmembrane region" description="Helical" evidence="6">
    <location>
        <begin position="275"/>
        <end position="294"/>
    </location>
</feature>
<dbReference type="InterPro" id="IPR050638">
    <property type="entry name" value="AA-Vitamin_Transporters"/>
</dbReference>
<feature type="transmembrane region" description="Helical" evidence="6">
    <location>
        <begin position="130"/>
        <end position="146"/>
    </location>
</feature>
<feature type="transmembrane region" description="Helical" evidence="6">
    <location>
        <begin position="75"/>
        <end position="94"/>
    </location>
</feature>
<dbReference type="InterPro" id="IPR037185">
    <property type="entry name" value="EmrE-like"/>
</dbReference>
<comment type="similarity">
    <text evidence="2">Belongs to the EamA transporter family.</text>
</comment>
<sequence>MHTTALPTAPRRNALLLPALLACYLIWGSTYLAIHVALPSFPPFFQMGTRFLAAGGLLMAWLVARGQPMPSRTEWRNALLIGILMLGGGMGLTAQASVHIGSGLIATFIAVVPMLTSGWGLLFGQRPTRLELLGMATGLLGVGLLVQGASFAAAPIGLVCITGATLTWSLGSVLSTTRLPLAKGPVGFASEMLCGGAALLLVSLALGEQPQWPPTLAASAAWLYLVLAGSLVAFSAYMYLLAHASSALATSYAFVNPLIALFLGVVLAHEVVTSTEWLACGVILLGVVLILWAGQKAR</sequence>
<feature type="domain" description="EamA" evidence="7">
    <location>
        <begin position="156"/>
        <end position="291"/>
    </location>
</feature>
<evidence type="ECO:0000313" key="9">
    <source>
        <dbReference type="Proteomes" id="UP001180487"/>
    </source>
</evidence>
<feature type="transmembrane region" description="Helical" evidence="6">
    <location>
        <begin position="186"/>
        <end position="207"/>
    </location>
</feature>
<evidence type="ECO:0000256" key="5">
    <source>
        <dbReference type="ARBA" id="ARBA00023136"/>
    </source>
</evidence>
<evidence type="ECO:0000259" key="7">
    <source>
        <dbReference type="Pfam" id="PF00892"/>
    </source>
</evidence>
<feature type="transmembrane region" description="Helical" evidence="6">
    <location>
        <begin position="100"/>
        <end position="123"/>
    </location>
</feature>
<dbReference type="NCBIfam" id="NF008432">
    <property type="entry name" value="PRK11272.1"/>
    <property type="match status" value="1"/>
</dbReference>
<feature type="transmembrane region" description="Helical" evidence="6">
    <location>
        <begin position="252"/>
        <end position="269"/>
    </location>
</feature>
<evidence type="ECO:0000256" key="1">
    <source>
        <dbReference type="ARBA" id="ARBA00004141"/>
    </source>
</evidence>
<evidence type="ECO:0000256" key="2">
    <source>
        <dbReference type="ARBA" id="ARBA00007362"/>
    </source>
</evidence>
<dbReference type="RefSeq" id="WP_116603586.1">
    <property type="nucleotide sequence ID" value="NZ_JAVDXT010000002.1"/>
</dbReference>
<accession>A0ABU2C8W4</accession>
<feature type="transmembrane region" description="Helical" evidence="6">
    <location>
        <begin position="44"/>
        <end position="63"/>
    </location>
</feature>
<name>A0ABU2C8W4_9BURK</name>
<dbReference type="EMBL" id="JAVDXT010000002">
    <property type="protein sequence ID" value="MDR7377746.1"/>
    <property type="molecule type" value="Genomic_DNA"/>
</dbReference>
<protein>
    <submittedName>
        <fullName evidence="8">Drug/metabolite transporter (DMT)-like permease</fullName>
    </submittedName>
</protein>
<keyword evidence="3 6" id="KW-0812">Transmembrane</keyword>
<evidence type="ECO:0000313" key="8">
    <source>
        <dbReference type="EMBL" id="MDR7377746.1"/>
    </source>
</evidence>
<gene>
    <name evidence="8" type="ORF">J2X19_002425</name>
</gene>
<dbReference type="Proteomes" id="UP001180487">
    <property type="component" value="Unassembled WGS sequence"/>
</dbReference>
<dbReference type="SUPFAM" id="SSF103481">
    <property type="entry name" value="Multidrug resistance efflux transporter EmrE"/>
    <property type="match status" value="2"/>
</dbReference>
<feature type="transmembrane region" description="Helical" evidence="6">
    <location>
        <begin position="15"/>
        <end position="38"/>
    </location>
</feature>
<dbReference type="InterPro" id="IPR000620">
    <property type="entry name" value="EamA_dom"/>
</dbReference>
<feature type="transmembrane region" description="Helical" evidence="6">
    <location>
        <begin position="219"/>
        <end position="240"/>
    </location>
</feature>